<evidence type="ECO:0000256" key="9">
    <source>
        <dbReference type="ARBA" id="ARBA00022989"/>
    </source>
</evidence>
<keyword evidence="4" id="KW-0762">Sugar transport</keyword>
<proteinExistence type="predicted"/>
<keyword evidence="2" id="KW-0813">Transport</keyword>
<dbReference type="PANTHER" id="PTHR30175:SF3">
    <property type="entry name" value="PTS SYSTEM N-ACETYLMURAMIC ACID-SPECIFIC EIIBC COMPONENT"/>
    <property type="match status" value="1"/>
</dbReference>
<evidence type="ECO:0000313" key="16">
    <source>
        <dbReference type="Proteomes" id="UP000199708"/>
    </source>
</evidence>
<gene>
    <name evidence="15" type="ORF">SAMN05421791_102176</name>
</gene>
<dbReference type="InterPro" id="IPR013013">
    <property type="entry name" value="PTS_EIIC_1"/>
</dbReference>
<protein>
    <submittedName>
        <fullName evidence="15">PTS system, sucrose-specific IIC component</fullName>
    </submittedName>
</protein>
<dbReference type="PROSITE" id="PS51098">
    <property type="entry name" value="PTS_EIIB_TYPE_1"/>
    <property type="match status" value="1"/>
</dbReference>
<evidence type="ECO:0000259" key="14">
    <source>
        <dbReference type="PROSITE" id="PS51103"/>
    </source>
</evidence>
<evidence type="ECO:0000256" key="12">
    <source>
        <dbReference type="SAM" id="Phobius"/>
    </source>
</evidence>
<dbReference type="GO" id="GO:0008982">
    <property type="term" value="F:protein-N(PI)-phosphohistidine-sugar phosphotransferase activity"/>
    <property type="evidence" value="ECO:0007669"/>
    <property type="project" value="InterPro"/>
</dbReference>
<evidence type="ECO:0000256" key="6">
    <source>
        <dbReference type="ARBA" id="ARBA00022683"/>
    </source>
</evidence>
<feature type="transmembrane region" description="Helical" evidence="12">
    <location>
        <begin position="449"/>
        <end position="470"/>
    </location>
</feature>
<keyword evidence="10 12" id="KW-0472">Membrane</keyword>
<feature type="transmembrane region" description="Helical" evidence="12">
    <location>
        <begin position="199"/>
        <end position="217"/>
    </location>
</feature>
<keyword evidence="16" id="KW-1185">Reference proteome</keyword>
<evidence type="ECO:0000259" key="13">
    <source>
        <dbReference type="PROSITE" id="PS51098"/>
    </source>
</evidence>
<dbReference type="AlphaFoldDB" id="A0A1G7QQ23"/>
<dbReference type="PANTHER" id="PTHR30175">
    <property type="entry name" value="PHOSPHOTRANSFERASE SYSTEM TRANSPORT PROTEIN"/>
    <property type="match status" value="1"/>
</dbReference>
<feature type="active site" description="Phosphocysteine intermediate; for EIIB activity" evidence="11">
    <location>
        <position position="27"/>
    </location>
</feature>
<feature type="transmembrane region" description="Helical" evidence="12">
    <location>
        <begin position="308"/>
        <end position="327"/>
    </location>
</feature>
<dbReference type="Pfam" id="PF00367">
    <property type="entry name" value="PTS_EIIB"/>
    <property type="match status" value="1"/>
</dbReference>
<evidence type="ECO:0000256" key="5">
    <source>
        <dbReference type="ARBA" id="ARBA00022679"/>
    </source>
</evidence>
<dbReference type="OrthoDB" id="9769191at2"/>
<evidence type="ECO:0000256" key="3">
    <source>
        <dbReference type="ARBA" id="ARBA00022475"/>
    </source>
</evidence>
<keyword evidence="3" id="KW-1003">Cell membrane</keyword>
<dbReference type="GO" id="GO:0009401">
    <property type="term" value="P:phosphoenolpyruvate-dependent sugar phosphotransferase system"/>
    <property type="evidence" value="ECO:0007669"/>
    <property type="project" value="UniProtKB-KW"/>
</dbReference>
<dbReference type="GO" id="GO:0005886">
    <property type="term" value="C:plasma membrane"/>
    <property type="evidence" value="ECO:0007669"/>
    <property type="project" value="UniProtKB-SubCell"/>
</dbReference>
<keyword evidence="7 12" id="KW-0812">Transmembrane</keyword>
<sequence length="498" mass="51983">MSKEQDMAKQIASKIGGLENTSKIYNCMTRVRIDLLDPSEVEVEALKQIEGVMGVVEDGNNLQVIVGPGASTKVATELNDMAGIQHTEHIDENLDPELTNNQTTVRQRAANNKAALKQKQSDNQFKRFTRIIASIFVPLIPAFVGAGIIGGIASIIGNLITSGHISEANWGQILTVLNILKNGLFAYLNIYVGINAAKVFGATEGLGGVVAGVIYLTGMSAEAPLMNIFSGQPLSPGQGGMIGVILAVYLLSIMEKQLRKVIPNSLDIIFTPTLALLVTGLITIFLIMPFAGVVSSSLVGSVNWVLEVGGALAGFILGATFLPLVMFGLHQVLTPVHVEMINSSGATYLLPVLAMAGAGQVGAAIALWLKARKNKQLSSMIKGALPVGILGIGEPLIYAVTLPLGRPFITACLGGGIGGAVIGGIGNIGATAIGPSGVALIPLIADGRWFGYVLGLLAAYAGGFVLTYLFGVPHEATLPTEIHGSSSNLDVNEMLNNL</sequence>
<organism evidence="15 16">
    <name type="scientific">Facklamia miroungae</name>
    <dbReference type="NCBI Taxonomy" id="120956"/>
    <lineage>
        <taxon>Bacteria</taxon>
        <taxon>Bacillati</taxon>
        <taxon>Bacillota</taxon>
        <taxon>Bacilli</taxon>
        <taxon>Lactobacillales</taxon>
        <taxon>Aerococcaceae</taxon>
        <taxon>Facklamia</taxon>
    </lineage>
</organism>
<reference evidence="15 16" key="1">
    <citation type="submission" date="2016-10" db="EMBL/GenBank/DDBJ databases">
        <authorList>
            <person name="de Groot N.N."/>
        </authorList>
    </citation>
    <scope>NUCLEOTIDE SEQUENCE [LARGE SCALE GENOMIC DNA]</scope>
    <source>
        <strain evidence="15 16">ATCC BAA-466</strain>
    </source>
</reference>
<dbReference type="CDD" id="cd00212">
    <property type="entry name" value="PTS_IIB_glc"/>
    <property type="match status" value="1"/>
</dbReference>
<evidence type="ECO:0000313" key="15">
    <source>
        <dbReference type="EMBL" id="SDG00602.1"/>
    </source>
</evidence>
<keyword evidence="8" id="KW-0418">Kinase</keyword>
<evidence type="ECO:0000256" key="4">
    <source>
        <dbReference type="ARBA" id="ARBA00022597"/>
    </source>
</evidence>
<feature type="transmembrane region" description="Helical" evidence="12">
    <location>
        <begin position="381"/>
        <end position="401"/>
    </location>
</feature>
<dbReference type="RefSeq" id="WP_090289261.1">
    <property type="nucleotide sequence ID" value="NZ_FNCK01000002.1"/>
</dbReference>
<dbReference type="InterPro" id="IPR036878">
    <property type="entry name" value="Glu_permease_IIB"/>
</dbReference>
<evidence type="ECO:0000256" key="1">
    <source>
        <dbReference type="ARBA" id="ARBA00004651"/>
    </source>
</evidence>
<dbReference type="SUPFAM" id="SSF55604">
    <property type="entry name" value="Glucose permease domain IIB"/>
    <property type="match status" value="1"/>
</dbReference>
<feature type="domain" description="PTS EIIB type-1" evidence="13">
    <location>
        <begin position="5"/>
        <end position="88"/>
    </location>
</feature>
<comment type="subcellular location">
    <subcellularLocation>
        <location evidence="1">Cell membrane</location>
        <topology evidence="1">Multi-pass membrane protein</topology>
    </subcellularLocation>
</comment>
<evidence type="ECO:0000256" key="8">
    <source>
        <dbReference type="ARBA" id="ARBA00022777"/>
    </source>
</evidence>
<dbReference type="Proteomes" id="UP000199708">
    <property type="component" value="Unassembled WGS sequence"/>
</dbReference>
<name>A0A1G7QQ23_9LACT</name>
<keyword evidence="9 12" id="KW-1133">Transmembrane helix</keyword>
<dbReference type="PROSITE" id="PS51103">
    <property type="entry name" value="PTS_EIIC_TYPE_1"/>
    <property type="match status" value="1"/>
</dbReference>
<dbReference type="EMBL" id="FNCK01000002">
    <property type="protein sequence ID" value="SDG00602.1"/>
    <property type="molecule type" value="Genomic_DNA"/>
</dbReference>
<feature type="transmembrane region" description="Helical" evidence="12">
    <location>
        <begin position="172"/>
        <end position="192"/>
    </location>
</feature>
<evidence type="ECO:0000256" key="7">
    <source>
        <dbReference type="ARBA" id="ARBA00022692"/>
    </source>
</evidence>
<accession>A0A1G7QQ23</accession>
<dbReference type="InterPro" id="IPR003352">
    <property type="entry name" value="PTS_EIIC"/>
</dbReference>
<feature type="domain" description="PTS EIIC type-1" evidence="14">
    <location>
        <begin position="130"/>
        <end position="486"/>
    </location>
</feature>
<dbReference type="InterPro" id="IPR001996">
    <property type="entry name" value="PTS_IIB_1"/>
</dbReference>
<feature type="transmembrane region" description="Helical" evidence="12">
    <location>
        <begin position="266"/>
        <end position="288"/>
    </location>
</feature>
<feature type="transmembrane region" description="Helical" evidence="12">
    <location>
        <begin position="131"/>
        <end position="160"/>
    </location>
</feature>
<feature type="transmembrane region" description="Helical" evidence="12">
    <location>
        <begin position="237"/>
        <end position="254"/>
    </location>
</feature>
<dbReference type="STRING" id="120956.SAMN05421791_102176"/>
<dbReference type="GO" id="GO:0090588">
    <property type="term" value="F:protein-phosphocysteine-N-acetylmuramate phosphotransferase system transporter activity"/>
    <property type="evidence" value="ECO:0007669"/>
    <property type="project" value="TreeGrafter"/>
</dbReference>
<evidence type="ECO:0000256" key="2">
    <source>
        <dbReference type="ARBA" id="ARBA00022448"/>
    </source>
</evidence>
<dbReference type="GO" id="GO:0016301">
    <property type="term" value="F:kinase activity"/>
    <property type="evidence" value="ECO:0007669"/>
    <property type="project" value="UniProtKB-KW"/>
</dbReference>
<keyword evidence="6" id="KW-0598">Phosphotransferase system</keyword>
<evidence type="ECO:0000256" key="10">
    <source>
        <dbReference type="ARBA" id="ARBA00023136"/>
    </source>
</evidence>
<dbReference type="Gene3D" id="3.30.1360.60">
    <property type="entry name" value="Glucose permease domain IIB"/>
    <property type="match status" value="1"/>
</dbReference>
<dbReference type="InterPro" id="IPR018113">
    <property type="entry name" value="PTrfase_EIIB_Cys"/>
</dbReference>
<evidence type="ECO:0000256" key="11">
    <source>
        <dbReference type="PROSITE-ProRule" id="PRU00421"/>
    </source>
</evidence>
<keyword evidence="5" id="KW-0808">Transferase</keyword>
<dbReference type="Pfam" id="PF02378">
    <property type="entry name" value="PTS_EIIC"/>
    <property type="match status" value="1"/>
</dbReference>
<feature type="transmembrane region" description="Helical" evidence="12">
    <location>
        <begin position="408"/>
        <end position="429"/>
    </location>
</feature>
<feature type="transmembrane region" description="Helical" evidence="12">
    <location>
        <begin position="348"/>
        <end position="369"/>
    </location>
</feature>
<dbReference type="InterPro" id="IPR050558">
    <property type="entry name" value="PTS_Sugar-Specific_Components"/>
</dbReference>